<keyword evidence="8" id="KW-0234">DNA repair</keyword>
<dbReference type="Pfam" id="PF05181">
    <property type="entry name" value="XPA_C"/>
    <property type="match status" value="1"/>
</dbReference>
<evidence type="ECO:0000259" key="10">
    <source>
        <dbReference type="Pfam" id="PF05181"/>
    </source>
</evidence>
<dbReference type="AlphaFoldDB" id="A0A8J6HIQ6"/>
<organism evidence="11 12">
    <name type="scientific">Tenebrio molitor</name>
    <name type="common">Yellow mealworm beetle</name>
    <dbReference type="NCBI Taxonomy" id="7067"/>
    <lineage>
        <taxon>Eukaryota</taxon>
        <taxon>Metazoa</taxon>
        <taxon>Ecdysozoa</taxon>
        <taxon>Arthropoda</taxon>
        <taxon>Hexapoda</taxon>
        <taxon>Insecta</taxon>
        <taxon>Pterygota</taxon>
        <taxon>Neoptera</taxon>
        <taxon>Endopterygota</taxon>
        <taxon>Coleoptera</taxon>
        <taxon>Polyphaga</taxon>
        <taxon>Cucujiformia</taxon>
        <taxon>Tenebrionidae</taxon>
        <taxon>Tenebrio</taxon>
    </lineage>
</organism>
<evidence type="ECO:0000256" key="4">
    <source>
        <dbReference type="ARBA" id="ARBA00022763"/>
    </source>
</evidence>
<keyword evidence="9" id="KW-0539">Nucleus</keyword>
<dbReference type="InterPro" id="IPR037129">
    <property type="entry name" value="XPA_sf"/>
</dbReference>
<dbReference type="GO" id="GO:0000715">
    <property type="term" value="P:nucleotide-excision repair, DNA damage recognition"/>
    <property type="evidence" value="ECO:0007669"/>
    <property type="project" value="TreeGrafter"/>
</dbReference>
<dbReference type="PANTHER" id="PTHR10142">
    <property type="entry name" value="DNA REPAIR PROTEIN COMPLEMENTING XP-A CELLS"/>
    <property type="match status" value="1"/>
</dbReference>
<dbReference type="Pfam" id="PF01286">
    <property type="entry name" value="XPA_N"/>
    <property type="match status" value="1"/>
</dbReference>
<reference evidence="11" key="1">
    <citation type="journal article" date="2020" name="J Insects Food Feed">
        <title>The yellow mealworm (Tenebrio molitor) genome: a resource for the emerging insects as food and feed industry.</title>
        <authorList>
            <person name="Eriksson T."/>
            <person name="Andere A."/>
            <person name="Kelstrup H."/>
            <person name="Emery V."/>
            <person name="Picard C."/>
        </authorList>
    </citation>
    <scope>NUCLEOTIDE SEQUENCE</scope>
    <source>
        <strain evidence="11">Stoneville</strain>
        <tissue evidence="11">Whole head</tissue>
    </source>
</reference>
<dbReference type="GO" id="GO:0008270">
    <property type="term" value="F:zinc ion binding"/>
    <property type="evidence" value="ECO:0007669"/>
    <property type="project" value="UniProtKB-KW"/>
</dbReference>
<dbReference type="SUPFAM" id="SSF46955">
    <property type="entry name" value="Putative DNA-binding domain"/>
    <property type="match status" value="1"/>
</dbReference>
<evidence type="ECO:0000256" key="2">
    <source>
        <dbReference type="ARBA" id="ARBA00005548"/>
    </source>
</evidence>
<keyword evidence="7" id="KW-0238">DNA-binding</keyword>
<comment type="similarity">
    <text evidence="2">Belongs to the XPA family.</text>
</comment>
<name>A0A8J6HIQ6_TENMO</name>
<dbReference type="GO" id="GO:0000110">
    <property type="term" value="C:nucleotide-excision repair factor 1 complex"/>
    <property type="evidence" value="ECO:0007669"/>
    <property type="project" value="TreeGrafter"/>
</dbReference>
<feature type="domain" description="XPA C-terminal" evidence="10">
    <location>
        <begin position="123"/>
        <end position="174"/>
    </location>
</feature>
<evidence type="ECO:0000256" key="8">
    <source>
        <dbReference type="ARBA" id="ARBA00023204"/>
    </source>
</evidence>
<dbReference type="InterPro" id="IPR022652">
    <property type="entry name" value="Znf_XPA_CS"/>
</dbReference>
<dbReference type="GO" id="GO:0006284">
    <property type="term" value="P:base-excision repair"/>
    <property type="evidence" value="ECO:0007669"/>
    <property type="project" value="TreeGrafter"/>
</dbReference>
<dbReference type="GO" id="GO:0003684">
    <property type="term" value="F:damaged DNA binding"/>
    <property type="evidence" value="ECO:0007669"/>
    <property type="project" value="InterPro"/>
</dbReference>
<reference evidence="11" key="2">
    <citation type="submission" date="2021-08" db="EMBL/GenBank/DDBJ databases">
        <authorList>
            <person name="Eriksson T."/>
        </authorList>
    </citation>
    <scope>NUCLEOTIDE SEQUENCE</scope>
    <source>
        <strain evidence="11">Stoneville</strain>
        <tissue evidence="11">Whole head</tissue>
    </source>
</reference>
<dbReference type="SUPFAM" id="SSF57716">
    <property type="entry name" value="Glucocorticoid receptor-like (DNA-binding domain)"/>
    <property type="match status" value="1"/>
</dbReference>
<evidence type="ECO:0000256" key="6">
    <source>
        <dbReference type="ARBA" id="ARBA00022833"/>
    </source>
</evidence>
<dbReference type="NCBIfam" id="TIGR00598">
    <property type="entry name" value="rad14"/>
    <property type="match status" value="1"/>
</dbReference>
<dbReference type="Proteomes" id="UP000719412">
    <property type="component" value="Unassembled WGS sequence"/>
</dbReference>
<dbReference type="PANTHER" id="PTHR10142:SF0">
    <property type="entry name" value="DNA REPAIR PROTEIN COMPLEMENTING XP-A CELLS"/>
    <property type="match status" value="1"/>
</dbReference>
<dbReference type="EMBL" id="JABDTM020023582">
    <property type="protein sequence ID" value="KAH0815082.1"/>
    <property type="molecule type" value="Genomic_DNA"/>
</dbReference>
<keyword evidence="6" id="KW-0862">Zinc</keyword>
<evidence type="ECO:0000313" key="12">
    <source>
        <dbReference type="Proteomes" id="UP000719412"/>
    </source>
</evidence>
<keyword evidence="4" id="KW-0227">DNA damage</keyword>
<dbReference type="InterPro" id="IPR000465">
    <property type="entry name" value="XPA/RAD14"/>
</dbReference>
<evidence type="ECO:0000256" key="1">
    <source>
        <dbReference type="ARBA" id="ARBA00004123"/>
    </source>
</evidence>
<comment type="subcellular location">
    <subcellularLocation>
        <location evidence="1">Nucleus</location>
    </subcellularLocation>
</comment>
<proteinExistence type="inferred from homology"/>
<dbReference type="Gene3D" id="3.90.530.10">
    <property type="entry name" value="XPA C-terminal domain"/>
    <property type="match status" value="1"/>
</dbReference>
<dbReference type="GO" id="GO:0070914">
    <property type="term" value="P:UV-damage excision repair"/>
    <property type="evidence" value="ECO:0007669"/>
    <property type="project" value="TreeGrafter"/>
</dbReference>
<evidence type="ECO:0000313" key="11">
    <source>
        <dbReference type="EMBL" id="KAH0815082.1"/>
    </source>
</evidence>
<keyword evidence="3" id="KW-0479">Metal-binding</keyword>
<evidence type="ECO:0000256" key="3">
    <source>
        <dbReference type="ARBA" id="ARBA00022723"/>
    </source>
</evidence>
<gene>
    <name evidence="11" type="ORF">GEV33_007709</name>
</gene>
<accession>A0A8J6HIQ6</accession>
<comment type="caution">
    <text evidence="11">The sequence shown here is derived from an EMBL/GenBank/DDBJ whole genome shotgun (WGS) entry which is preliminary data.</text>
</comment>
<sequence length="314" mass="37271">MKLILTSIKHKRKSPVYYLLKKRLGLLSSAGTKWQTCRKILTPALHYNIRQGFIQTFNEKTEKEEAYKTAFHGLADDNLVTQEPPVLEPDQPICKKCKKPFAVSWLFDNFLFKCCNSCKDLEEHKLITKTEALNMYLLRDYDLDKREPPLKYIIRKNPHNVRWGEMKLYLQLQIEERALEVWGSEEQIKEERQRRKDKKKKYNKHLKELRMSMRSSLYDRTSVAAHVHEFGPETYNKEEDTYSRNCLTCSYAETFEKINYGEFSGQNCPTDNSSELTGVFAGAVWIRPFHVQHLQTRRLNRKNSFYHPQLFLFL</sequence>
<keyword evidence="12" id="KW-1185">Reference proteome</keyword>
<dbReference type="CDD" id="cd21076">
    <property type="entry name" value="DBD_XPA"/>
    <property type="match status" value="1"/>
</dbReference>
<protein>
    <recommendedName>
        <fullName evidence="10">XPA C-terminal domain-containing protein</fullName>
    </recommendedName>
</protein>
<dbReference type="InterPro" id="IPR022656">
    <property type="entry name" value="XPA_C"/>
</dbReference>
<evidence type="ECO:0000256" key="9">
    <source>
        <dbReference type="ARBA" id="ARBA00023242"/>
    </source>
</evidence>
<evidence type="ECO:0000256" key="5">
    <source>
        <dbReference type="ARBA" id="ARBA00022771"/>
    </source>
</evidence>
<keyword evidence="5" id="KW-0863">Zinc-finger</keyword>
<dbReference type="GO" id="GO:1901255">
    <property type="term" value="P:nucleotide-excision repair involved in interstrand cross-link repair"/>
    <property type="evidence" value="ECO:0007669"/>
    <property type="project" value="TreeGrafter"/>
</dbReference>
<evidence type="ECO:0000256" key="7">
    <source>
        <dbReference type="ARBA" id="ARBA00023125"/>
    </source>
</evidence>
<dbReference type="InterPro" id="IPR009061">
    <property type="entry name" value="DNA-bd_dom_put_sf"/>
</dbReference>